<accession>A0A165T303</accession>
<dbReference type="GO" id="GO:0016020">
    <property type="term" value="C:membrane"/>
    <property type="evidence" value="ECO:0007669"/>
    <property type="project" value="InterPro"/>
</dbReference>
<dbReference type="EMBL" id="KV425568">
    <property type="protein sequence ID" value="KZT26063.1"/>
    <property type="molecule type" value="Genomic_DNA"/>
</dbReference>
<dbReference type="Pfam" id="PF06422">
    <property type="entry name" value="PDR_CDR"/>
    <property type="match status" value="1"/>
</dbReference>
<dbReference type="OrthoDB" id="245989at2759"/>
<dbReference type="InterPro" id="IPR010929">
    <property type="entry name" value="PDR_CDR_ABC"/>
</dbReference>
<evidence type="ECO:0000256" key="1">
    <source>
        <dbReference type="ARBA" id="ARBA00022448"/>
    </source>
</evidence>
<gene>
    <name evidence="5" type="ORF">NEOLEDRAFT_1063829</name>
</gene>
<dbReference type="GO" id="GO:0005524">
    <property type="term" value="F:ATP binding"/>
    <property type="evidence" value="ECO:0007669"/>
    <property type="project" value="InterPro"/>
</dbReference>
<dbReference type="InParanoid" id="A0A165T303"/>
<keyword evidence="3" id="KW-0472">Membrane</keyword>
<keyword evidence="3" id="KW-0812">Transmembrane</keyword>
<evidence type="ECO:0000256" key="2">
    <source>
        <dbReference type="SAM" id="MobiDB-lite"/>
    </source>
</evidence>
<feature type="transmembrane region" description="Helical" evidence="3">
    <location>
        <begin position="76"/>
        <end position="97"/>
    </location>
</feature>
<feature type="non-terminal residue" evidence="5">
    <location>
        <position position="1"/>
    </location>
</feature>
<evidence type="ECO:0000256" key="3">
    <source>
        <dbReference type="SAM" id="Phobius"/>
    </source>
</evidence>
<organism evidence="5 6">
    <name type="scientific">Neolentinus lepideus HHB14362 ss-1</name>
    <dbReference type="NCBI Taxonomy" id="1314782"/>
    <lineage>
        <taxon>Eukaryota</taxon>
        <taxon>Fungi</taxon>
        <taxon>Dikarya</taxon>
        <taxon>Basidiomycota</taxon>
        <taxon>Agaricomycotina</taxon>
        <taxon>Agaricomycetes</taxon>
        <taxon>Gloeophyllales</taxon>
        <taxon>Gloeophyllaceae</taxon>
        <taxon>Neolentinus</taxon>
    </lineage>
</organism>
<keyword evidence="3" id="KW-1133">Transmembrane helix</keyword>
<evidence type="ECO:0000313" key="6">
    <source>
        <dbReference type="Proteomes" id="UP000076761"/>
    </source>
</evidence>
<dbReference type="STRING" id="1314782.A0A165T303"/>
<name>A0A165T303_9AGAM</name>
<keyword evidence="6" id="KW-1185">Reference proteome</keyword>
<reference evidence="5 6" key="1">
    <citation type="journal article" date="2016" name="Mol. Biol. Evol.">
        <title>Comparative Genomics of Early-Diverging Mushroom-Forming Fungi Provides Insights into the Origins of Lignocellulose Decay Capabilities.</title>
        <authorList>
            <person name="Nagy L.G."/>
            <person name="Riley R."/>
            <person name="Tritt A."/>
            <person name="Adam C."/>
            <person name="Daum C."/>
            <person name="Floudas D."/>
            <person name="Sun H."/>
            <person name="Yadav J.S."/>
            <person name="Pangilinan J."/>
            <person name="Larsson K.H."/>
            <person name="Matsuura K."/>
            <person name="Barry K."/>
            <person name="Labutti K."/>
            <person name="Kuo R."/>
            <person name="Ohm R.A."/>
            <person name="Bhattacharya S.S."/>
            <person name="Shirouzu T."/>
            <person name="Yoshinaga Y."/>
            <person name="Martin F.M."/>
            <person name="Grigoriev I.V."/>
            <person name="Hibbett D.S."/>
        </authorList>
    </citation>
    <scope>NUCLEOTIDE SEQUENCE [LARGE SCALE GENOMIC DNA]</scope>
    <source>
        <strain evidence="5 6">HHB14362 ss-1</strain>
    </source>
</reference>
<keyword evidence="1" id="KW-0813">Transport</keyword>
<protein>
    <recommendedName>
        <fullName evidence="4">CDR ABC transporter domain-containing protein</fullName>
    </recommendedName>
</protein>
<dbReference type="AlphaFoldDB" id="A0A165T303"/>
<dbReference type="Proteomes" id="UP000076761">
    <property type="component" value="Unassembled WGS sequence"/>
</dbReference>
<feature type="domain" description="CDR ABC transporter" evidence="4">
    <location>
        <begin position="58"/>
        <end position="100"/>
    </location>
</feature>
<feature type="region of interest" description="Disordered" evidence="2">
    <location>
        <begin position="110"/>
        <end position="132"/>
    </location>
</feature>
<proteinExistence type="predicted"/>
<evidence type="ECO:0000259" key="4">
    <source>
        <dbReference type="Pfam" id="PF06422"/>
    </source>
</evidence>
<evidence type="ECO:0000313" key="5">
    <source>
        <dbReference type="EMBL" id="KZT26063.1"/>
    </source>
</evidence>
<sequence>AVGKTLISCSDVEYVTLTPPSGLTCGDYMQAFISYAGGYLVDPNATSGCQFCSSRTTDELLGKYFNIQYAHRWRNFGLLLVYTAFNTAAIYVFTYVFRIRSGNPMGAHRRRLSRLQTRKPSSHDSLGVHVNE</sequence>
<dbReference type="GO" id="GO:0042626">
    <property type="term" value="F:ATPase-coupled transmembrane transporter activity"/>
    <property type="evidence" value="ECO:0007669"/>
    <property type="project" value="InterPro"/>
</dbReference>